<dbReference type="Pfam" id="PF02901">
    <property type="entry name" value="PFL-like"/>
    <property type="match status" value="1"/>
</dbReference>
<dbReference type="Gene3D" id="3.20.70.20">
    <property type="match status" value="1"/>
</dbReference>
<feature type="domain" description="PFL" evidence="5">
    <location>
        <begin position="9"/>
        <end position="688"/>
    </location>
</feature>
<dbReference type="PANTHER" id="PTHR43641">
    <property type="entry name" value="FORMATE ACETYLTRANSFERASE 3-RELATED"/>
    <property type="match status" value="1"/>
</dbReference>
<dbReference type="PROSITE" id="PS00850">
    <property type="entry name" value="GLY_RADICAL_1"/>
    <property type="match status" value="1"/>
</dbReference>
<reference evidence="6 7" key="1">
    <citation type="submission" date="2016-11" db="EMBL/GenBank/DDBJ databases">
        <authorList>
            <person name="Jaros S."/>
            <person name="Januszkiewicz K."/>
            <person name="Wedrychowicz H."/>
        </authorList>
    </citation>
    <scope>NUCLEOTIDE SEQUENCE [LARGE SCALE GENOMIC DNA]</scope>
    <source>
        <strain evidence="6 7">DSM 10068</strain>
    </source>
</reference>
<keyword evidence="1 3" id="KW-0556">Organic radical</keyword>
<dbReference type="PROSITE" id="PS51149">
    <property type="entry name" value="GLY_RADICAL_2"/>
    <property type="match status" value="1"/>
</dbReference>
<proteinExistence type="predicted"/>
<feature type="modified residue" description="Glycine radical" evidence="3">
    <location>
        <position position="791"/>
    </location>
</feature>
<dbReference type="GO" id="GO:0016829">
    <property type="term" value="F:lyase activity"/>
    <property type="evidence" value="ECO:0007669"/>
    <property type="project" value="UniProtKB-KW"/>
</dbReference>
<evidence type="ECO:0000256" key="3">
    <source>
        <dbReference type="PROSITE-ProRule" id="PRU00493"/>
    </source>
</evidence>
<organism evidence="6 7">
    <name type="scientific">Sporobacter termitidis DSM 10068</name>
    <dbReference type="NCBI Taxonomy" id="1123282"/>
    <lineage>
        <taxon>Bacteria</taxon>
        <taxon>Bacillati</taxon>
        <taxon>Bacillota</taxon>
        <taxon>Clostridia</taxon>
        <taxon>Eubacteriales</taxon>
        <taxon>Oscillospiraceae</taxon>
        <taxon>Sporobacter</taxon>
    </lineage>
</organism>
<evidence type="ECO:0000256" key="1">
    <source>
        <dbReference type="ARBA" id="ARBA00022818"/>
    </source>
</evidence>
<dbReference type="SUPFAM" id="SSF51998">
    <property type="entry name" value="PFL-like glycyl radical enzymes"/>
    <property type="match status" value="1"/>
</dbReference>
<evidence type="ECO:0000313" key="7">
    <source>
        <dbReference type="Proteomes" id="UP000183995"/>
    </source>
</evidence>
<dbReference type="OrthoDB" id="9803969at2"/>
<evidence type="ECO:0000313" key="6">
    <source>
        <dbReference type="EMBL" id="SHI12937.1"/>
    </source>
</evidence>
<dbReference type="Proteomes" id="UP000183995">
    <property type="component" value="Unassembled WGS sequence"/>
</dbReference>
<evidence type="ECO:0000259" key="4">
    <source>
        <dbReference type="PROSITE" id="PS51149"/>
    </source>
</evidence>
<dbReference type="PANTHER" id="PTHR43641:SF2">
    <property type="entry name" value="DEHYDRATASE YBIW-RELATED"/>
    <property type="match status" value="1"/>
</dbReference>
<dbReference type="AlphaFoldDB" id="A0A1M5YLI3"/>
<evidence type="ECO:0000256" key="2">
    <source>
        <dbReference type="ARBA" id="ARBA00023239"/>
    </source>
</evidence>
<dbReference type="InterPro" id="IPR051215">
    <property type="entry name" value="GRE"/>
</dbReference>
<dbReference type="GO" id="GO:0005829">
    <property type="term" value="C:cytosol"/>
    <property type="evidence" value="ECO:0007669"/>
    <property type="project" value="TreeGrafter"/>
</dbReference>
<dbReference type="Pfam" id="PF01228">
    <property type="entry name" value="Gly_radical"/>
    <property type="match status" value="1"/>
</dbReference>
<dbReference type="PROSITE" id="PS51554">
    <property type="entry name" value="PFL"/>
    <property type="match status" value="1"/>
</dbReference>
<keyword evidence="7" id="KW-1185">Reference proteome</keyword>
<dbReference type="STRING" id="1123282.SAMN02745823_02636"/>
<name>A0A1M5YLI3_9FIRM</name>
<dbReference type="InterPro" id="IPR004184">
    <property type="entry name" value="PFL_dom"/>
</dbReference>
<dbReference type="RefSeq" id="WP_073079772.1">
    <property type="nucleotide sequence ID" value="NZ_FQXV01000009.1"/>
</dbReference>
<sequence>MYEFRPATDRIWHLRELIRDRVLRIDAERAVLWTEASKKYENVVPIIKRPLSLYELCKNMTILFEDFEIIIGNKSPYFFGSPQYPEWIGQGWFLEPIKNGEWPLKDGMYYNPEGEQVRLSISQEDYEALLSIQDYWKDRRVTTVADAWQPDGFDELKRLNVSSYADGGMGMTCLSPGHLIAGYDKIIGKGYAAIRREAQDWLDAHRGDLMGEDMNKYMFYKSATIACDAAILLVKRYAQACLDKAAACADDKRKAELLKMGDSLMWISENPARSFWEAVQGIMMYQILINLETRIPSPALGRFDQWTWPYLKRDLESGALTMDEAQEIVDAFFLKANCYYNAGPDKLVKTTGIGNTYQHTTIGGVDPSTGEDATNPITYMVLETVGRLKLHDPTISLRINKNSPDRLWDCALETSRLVGGLPLFQNDEVIIPALQAELGFELYDARNYGIIGCQEIVGCGCDFPAPNGIYPPHASVWWGSIFDMAINNGRNPFNGEQASLKTGYLYEMSSIEEVREAVARMGRYIMKLFISANNYAEYISPYYSTQPALSISMTGCMEKGLDAVMGGCKYNSYGGTATGLATLGDALTTIKYMCFDKKKCTTRALYDAVMANWEGCEPLRQQILNEVPHYGNADPYADMEVKWCVDLYYDICQELYSVRSKKYKSGLYGASDHVAQGYLTWATPDGRKLGEPIADAMSPCQSRDSNGPTAVFVSACCFDHHHYLGGIALNLRMHPTVLSRGDGIAKLRDMTKAYFENGGMEVQYNVVDTATLRQAQADPTKYRDLVVRIAGYSAYFVELGHDLQNDIIARHENRL</sequence>
<evidence type="ECO:0000259" key="5">
    <source>
        <dbReference type="PROSITE" id="PS51554"/>
    </source>
</evidence>
<protein>
    <submittedName>
        <fullName evidence="6">Formate C-acetyltransferase</fullName>
    </submittedName>
</protein>
<keyword evidence="2" id="KW-0456">Lyase</keyword>
<keyword evidence="6" id="KW-0808">Transferase</keyword>
<dbReference type="InterPro" id="IPR001150">
    <property type="entry name" value="Gly_radical"/>
</dbReference>
<dbReference type="EMBL" id="FQXV01000009">
    <property type="protein sequence ID" value="SHI12937.1"/>
    <property type="molecule type" value="Genomic_DNA"/>
</dbReference>
<feature type="domain" description="Glycine radical" evidence="4">
    <location>
        <begin position="695"/>
        <end position="815"/>
    </location>
</feature>
<gene>
    <name evidence="6" type="ORF">SAMN02745823_02636</name>
</gene>
<dbReference type="GO" id="GO:0016740">
    <property type="term" value="F:transferase activity"/>
    <property type="evidence" value="ECO:0007669"/>
    <property type="project" value="UniProtKB-KW"/>
</dbReference>
<dbReference type="InterPro" id="IPR019777">
    <property type="entry name" value="Form_AcTrfase_GR_CS"/>
</dbReference>
<accession>A0A1M5YLI3</accession>